<dbReference type="Pfam" id="PF00528">
    <property type="entry name" value="BPD_transp_1"/>
    <property type="match status" value="1"/>
</dbReference>
<dbReference type="PROSITE" id="PS50893">
    <property type="entry name" value="ABC_TRANSPORTER_2"/>
    <property type="match status" value="1"/>
</dbReference>
<evidence type="ECO:0000256" key="6">
    <source>
        <dbReference type="ARBA" id="ARBA00022692"/>
    </source>
</evidence>
<comment type="similarity">
    <text evidence="11">Belongs to the binding-protein-dependent transport system permease family.</text>
</comment>
<evidence type="ECO:0000256" key="9">
    <source>
        <dbReference type="ARBA" id="ARBA00022989"/>
    </source>
</evidence>
<reference evidence="15 16" key="1">
    <citation type="submission" date="2019-07" db="EMBL/GenBank/DDBJ databases">
        <authorList>
            <person name="Duangmal K."/>
            <person name="Teo W.F.A."/>
        </authorList>
    </citation>
    <scope>NUCLEOTIDE SEQUENCE [LARGE SCALE GENOMIC DNA]</scope>
    <source>
        <strain evidence="15 16">TBRC 6029</strain>
    </source>
</reference>
<dbReference type="Pfam" id="PF08352">
    <property type="entry name" value="oligo_HPY"/>
    <property type="match status" value="1"/>
</dbReference>
<comment type="subcellular location">
    <subcellularLocation>
        <location evidence="11">Cell membrane</location>
        <topology evidence="11">Multi-pass membrane protein</topology>
    </subcellularLocation>
    <subcellularLocation>
        <location evidence="2">Cell membrane</location>
        <topology evidence="2">Peripheral membrane protein</topology>
    </subcellularLocation>
    <subcellularLocation>
        <location evidence="1">Membrane</location>
        <topology evidence="1">Multi-pass membrane protein</topology>
    </subcellularLocation>
</comment>
<dbReference type="RefSeq" id="WP_144590327.1">
    <property type="nucleotide sequence ID" value="NZ_VJWX01000211.1"/>
</dbReference>
<gene>
    <name evidence="15" type="ORF">FNH05_20500</name>
</gene>
<dbReference type="GO" id="GO:0005886">
    <property type="term" value="C:plasma membrane"/>
    <property type="evidence" value="ECO:0007669"/>
    <property type="project" value="UniProtKB-SubCell"/>
</dbReference>
<feature type="domain" description="ABC transporter" evidence="13">
    <location>
        <begin position="331"/>
        <end position="577"/>
    </location>
</feature>
<dbReference type="EMBL" id="VJWX01000211">
    <property type="protein sequence ID" value="TVT45598.1"/>
    <property type="molecule type" value="Genomic_DNA"/>
</dbReference>
<evidence type="ECO:0000256" key="1">
    <source>
        <dbReference type="ARBA" id="ARBA00004141"/>
    </source>
</evidence>
<dbReference type="InterPro" id="IPR027417">
    <property type="entry name" value="P-loop_NTPase"/>
</dbReference>
<dbReference type="SMART" id="SM00382">
    <property type="entry name" value="AAA"/>
    <property type="match status" value="1"/>
</dbReference>
<protein>
    <submittedName>
        <fullName evidence="15">Dipeptide/oligopeptide/nickel ABC transporter permease/ATP-binding protein</fullName>
    </submittedName>
</protein>
<dbReference type="InterPro" id="IPR050388">
    <property type="entry name" value="ABC_Ni/Peptide_Import"/>
</dbReference>
<evidence type="ECO:0000259" key="14">
    <source>
        <dbReference type="PROSITE" id="PS50928"/>
    </source>
</evidence>
<feature type="transmembrane region" description="Helical" evidence="11">
    <location>
        <begin position="33"/>
        <end position="57"/>
    </location>
</feature>
<feature type="domain" description="ABC transmembrane type-1" evidence="14">
    <location>
        <begin position="96"/>
        <end position="286"/>
    </location>
</feature>
<dbReference type="InterPro" id="IPR017871">
    <property type="entry name" value="ABC_transporter-like_CS"/>
</dbReference>
<dbReference type="Pfam" id="PF00005">
    <property type="entry name" value="ABC_tran"/>
    <property type="match status" value="1"/>
</dbReference>
<keyword evidence="8 15" id="KW-0067">ATP-binding</keyword>
<dbReference type="InterPro" id="IPR013563">
    <property type="entry name" value="Oligopep_ABC_C"/>
</dbReference>
<feature type="transmembrane region" description="Helical" evidence="11">
    <location>
        <begin position="160"/>
        <end position="178"/>
    </location>
</feature>
<dbReference type="InterPro" id="IPR035906">
    <property type="entry name" value="MetI-like_sf"/>
</dbReference>
<reference evidence="15 16" key="2">
    <citation type="submission" date="2019-08" db="EMBL/GenBank/DDBJ databases">
        <title>Amycolatopsis acidicola sp. nov., isolated from peat swamp forest soil.</title>
        <authorList>
            <person name="Srisuk N."/>
        </authorList>
    </citation>
    <scope>NUCLEOTIDE SEQUENCE [LARGE SCALE GENOMIC DNA]</scope>
    <source>
        <strain evidence="15 16">TBRC 6029</strain>
    </source>
</reference>
<keyword evidence="10 11" id="KW-0472">Membrane</keyword>
<comment type="caution">
    <text evidence="15">The sequence shown here is derived from an EMBL/GenBank/DDBJ whole genome shotgun (WGS) entry which is preliminary data.</text>
</comment>
<evidence type="ECO:0000256" key="10">
    <source>
        <dbReference type="ARBA" id="ARBA00023136"/>
    </source>
</evidence>
<evidence type="ECO:0000256" key="12">
    <source>
        <dbReference type="SAM" id="MobiDB-lite"/>
    </source>
</evidence>
<dbReference type="OrthoDB" id="3327300at2"/>
<dbReference type="PANTHER" id="PTHR43297:SF2">
    <property type="entry name" value="DIPEPTIDE TRANSPORT ATP-BINDING PROTEIN DPPD"/>
    <property type="match status" value="1"/>
</dbReference>
<evidence type="ECO:0000256" key="8">
    <source>
        <dbReference type="ARBA" id="ARBA00022840"/>
    </source>
</evidence>
<dbReference type="InterPro" id="IPR003593">
    <property type="entry name" value="AAA+_ATPase"/>
</dbReference>
<evidence type="ECO:0000256" key="7">
    <source>
        <dbReference type="ARBA" id="ARBA00022741"/>
    </source>
</evidence>
<evidence type="ECO:0000256" key="5">
    <source>
        <dbReference type="ARBA" id="ARBA00022475"/>
    </source>
</evidence>
<dbReference type="SUPFAM" id="SSF161098">
    <property type="entry name" value="MetI-like"/>
    <property type="match status" value="1"/>
</dbReference>
<dbReference type="CDD" id="cd06261">
    <property type="entry name" value="TM_PBP2"/>
    <property type="match status" value="1"/>
</dbReference>
<dbReference type="FunFam" id="3.40.50.300:FF:000016">
    <property type="entry name" value="Oligopeptide ABC transporter ATP-binding component"/>
    <property type="match status" value="1"/>
</dbReference>
<dbReference type="PANTHER" id="PTHR43297">
    <property type="entry name" value="OLIGOPEPTIDE TRANSPORT ATP-BINDING PROTEIN APPD"/>
    <property type="match status" value="1"/>
</dbReference>
<feature type="region of interest" description="Disordered" evidence="12">
    <location>
        <begin position="300"/>
        <end position="323"/>
    </location>
</feature>
<dbReference type="Gene3D" id="1.10.3720.10">
    <property type="entry name" value="MetI-like"/>
    <property type="match status" value="1"/>
</dbReference>
<keyword evidence="7" id="KW-0547">Nucleotide-binding</keyword>
<evidence type="ECO:0000259" key="13">
    <source>
        <dbReference type="PROSITE" id="PS50893"/>
    </source>
</evidence>
<dbReference type="AlphaFoldDB" id="A0A558C9Y8"/>
<dbReference type="GO" id="GO:0055085">
    <property type="term" value="P:transmembrane transport"/>
    <property type="evidence" value="ECO:0007669"/>
    <property type="project" value="InterPro"/>
</dbReference>
<dbReference type="SUPFAM" id="SSF52540">
    <property type="entry name" value="P-loop containing nucleoside triphosphate hydrolases"/>
    <property type="match status" value="1"/>
</dbReference>
<proteinExistence type="inferred from homology"/>
<sequence length="647" mass="67819">MTAIVPAGTDGVAGSQPVRAGARRPLWTAIARYPVAAVAGLCLAALVLAALVAPLIAPGDPQYQDLSSVLSGPSGAHWLGTDRLGRDVLSRLLFGTQVTLLDVAIATAVFLALGVPLGVVAGYRGAWLDRVVVRFADLVLAVPGIIVLLMVVAVFPGDDVATMIALGVIGCPGLLRIVRGSTLAIRGELYVKAARLSGLRTGAILRRHVLPRVAGPIIVQTSLFCATALLAESGLSFLGLTRPDTRGPSWGNMVAEASNAMSRTTWLLVPTGGALILTVMAFGLIGDAVRDATTSRSVAVAPLSRRRRRGPKATPSAPPVSSVSAADTPILRVDGLTVTLGGSPLVQDVGFVLAAGEAVGIVGESGCGKSVTAKAVLGLLPAGADVAAGSITFEGKELTALSDKELGRVRGSGIAFISQDPANSLDPTFTIGSQLREVIRRHHPQRRRQADAEAERLLRLVQLPDPRGVLRRRPGELSGGMAQRVCIAMALAARPKVLIADEPTTALDVTVQAEILALLRDLQHRLGMALMLITHDWGVLADVCDRAVVMYAGQVVESASVEELYARPRHPYTAALLAANPHRAPRDQPLPSIPGAVPRPGHWPEGCHFQPRCALAQPACGEGPIALTPAAPRHLSRCIRVERMEHR</sequence>
<organism evidence="15 16">
    <name type="scientific">Amycolatopsis rhizosphaerae</name>
    <dbReference type="NCBI Taxonomy" id="2053003"/>
    <lineage>
        <taxon>Bacteria</taxon>
        <taxon>Bacillati</taxon>
        <taxon>Actinomycetota</taxon>
        <taxon>Actinomycetes</taxon>
        <taxon>Pseudonocardiales</taxon>
        <taxon>Pseudonocardiaceae</taxon>
        <taxon>Amycolatopsis</taxon>
    </lineage>
</organism>
<dbReference type="InterPro" id="IPR000515">
    <property type="entry name" value="MetI-like"/>
</dbReference>
<keyword evidence="6 11" id="KW-0812">Transmembrane</keyword>
<feature type="transmembrane region" description="Helical" evidence="11">
    <location>
        <begin position="209"/>
        <end position="231"/>
    </location>
</feature>
<dbReference type="GO" id="GO:0015833">
    <property type="term" value="P:peptide transport"/>
    <property type="evidence" value="ECO:0007669"/>
    <property type="project" value="InterPro"/>
</dbReference>
<comment type="similarity">
    <text evidence="3">Belongs to the ABC transporter superfamily.</text>
</comment>
<dbReference type="CDD" id="cd03257">
    <property type="entry name" value="ABC_NikE_OppD_transporters"/>
    <property type="match status" value="1"/>
</dbReference>
<keyword evidence="5" id="KW-1003">Cell membrane</keyword>
<feature type="compositionally biased region" description="Low complexity" evidence="12">
    <location>
        <begin position="313"/>
        <end position="323"/>
    </location>
</feature>
<dbReference type="PROSITE" id="PS50928">
    <property type="entry name" value="ABC_TM1"/>
    <property type="match status" value="1"/>
</dbReference>
<dbReference type="Proteomes" id="UP000320011">
    <property type="component" value="Unassembled WGS sequence"/>
</dbReference>
<dbReference type="NCBIfam" id="TIGR01727">
    <property type="entry name" value="oligo_HPY"/>
    <property type="match status" value="1"/>
</dbReference>
<feature type="transmembrane region" description="Helical" evidence="11">
    <location>
        <begin position="103"/>
        <end position="123"/>
    </location>
</feature>
<name>A0A558C9Y8_9PSEU</name>
<feature type="transmembrane region" description="Helical" evidence="11">
    <location>
        <begin position="266"/>
        <end position="286"/>
    </location>
</feature>
<dbReference type="InterPro" id="IPR003439">
    <property type="entry name" value="ABC_transporter-like_ATP-bd"/>
</dbReference>
<dbReference type="Gene3D" id="3.40.50.300">
    <property type="entry name" value="P-loop containing nucleotide triphosphate hydrolases"/>
    <property type="match status" value="1"/>
</dbReference>
<keyword evidence="16" id="KW-1185">Reference proteome</keyword>
<dbReference type="GO" id="GO:0016887">
    <property type="term" value="F:ATP hydrolysis activity"/>
    <property type="evidence" value="ECO:0007669"/>
    <property type="project" value="InterPro"/>
</dbReference>
<dbReference type="PROSITE" id="PS00211">
    <property type="entry name" value="ABC_TRANSPORTER_1"/>
    <property type="match status" value="1"/>
</dbReference>
<evidence type="ECO:0000256" key="4">
    <source>
        <dbReference type="ARBA" id="ARBA00022448"/>
    </source>
</evidence>
<evidence type="ECO:0000313" key="16">
    <source>
        <dbReference type="Proteomes" id="UP000320011"/>
    </source>
</evidence>
<keyword evidence="4 11" id="KW-0813">Transport</keyword>
<feature type="transmembrane region" description="Helical" evidence="11">
    <location>
        <begin position="135"/>
        <end position="154"/>
    </location>
</feature>
<evidence type="ECO:0000256" key="3">
    <source>
        <dbReference type="ARBA" id="ARBA00005417"/>
    </source>
</evidence>
<dbReference type="GO" id="GO:0005524">
    <property type="term" value="F:ATP binding"/>
    <property type="evidence" value="ECO:0007669"/>
    <property type="project" value="UniProtKB-KW"/>
</dbReference>
<keyword evidence="9 11" id="KW-1133">Transmembrane helix</keyword>
<evidence type="ECO:0000256" key="11">
    <source>
        <dbReference type="RuleBase" id="RU363032"/>
    </source>
</evidence>
<evidence type="ECO:0000313" key="15">
    <source>
        <dbReference type="EMBL" id="TVT45598.1"/>
    </source>
</evidence>
<accession>A0A558C9Y8</accession>
<evidence type="ECO:0000256" key="2">
    <source>
        <dbReference type="ARBA" id="ARBA00004202"/>
    </source>
</evidence>